<dbReference type="Proteomes" id="UP000325081">
    <property type="component" value="Unassembled WGS sequence"/>
</dbReference>
<feature type="region of interest" description="Disordered" evidence="1">
    <location>
        <begin position="1"/>
        <end position="27"/>
    </location>
</feature>
<comment type="caution">
    <text evidence="2">The sequence shown here is derived from an EMBL/GenBank/DDBJ whole genome shotgun (WGS) entry which is preliminary data.</text>
</comment>
<keyword evidence="3" id="KW-1185">Reference proteome</keyword>
<dbReference type="AlphaFoldDB" id="A0A5A7R5C5"/>
<evidence type="ECO:0000256" key="1">
    <source>
        <dbReference type="SAM" id="MobiDB-lite"/>
    </source>
</evidence>
<feature type="region of interest" description="Disordered" evidence="1">
    <location>
        <begin position="39"/>
        <end position="63"/>
    </location>
</feature>
<dbReference type="EMBL" id="BKCP01010403">
    <property type="protein sequence ID" value="GER52628.1"/>
    <property type="molecule type" value="Genomic_DNA"/>
</dbReference>
<reference evidence="3" key="1">
    <citation type="journal article" date="2019" name="Curr. Biol.">
        <title>Genome Sequence of Striga asiatica Provides Insight into the Evolution of Plant Parasitism.</title>
        <authorList>
            <person name="Yoshida S."/>
            <person name="Kim S."/>
            <person name="Wafula E.K."/>
            <person name="Tanskanen J."/>
            <person name="Kim Y.M."/>
            <person name="Honaas L."/>
            <person name="Yang Z."/>
            <person name="Spallek T."/>
            <person name="Conn C.E."/>
            <person name="Ichihashi Y."/>
            <person name="Cheong K."/>
            <person name="Cui S."/>
            <person name="Der J.P."/>
            <person name="Gundlach H."/>
            <person name="Jiao Y."/>
            <person name="Hori C."/>
            <person name="Ishida J.K."/>
            <person name="Kasahara H."/>
            <person name="Kiba T."/>
            <person name="Kim M.S."/>
            <person name="Koo N."/>
            <person name="Laohavisit A."/>
            <person name="Lee Y.H."/>
            <person name="Lumba S."/>
            <person name="McCourt P."/>
            <person name="Mortimer J.C."/>
            <person name="Mutuku J.M."/>
            <person name="Nomura T."/>
            <person name="Sasaki-Sekimoto Y."/>
            <person name="Seto Y."/>
            <person name="Wang Y."/>
            <person name="Wakatake T."/>
            <person name="Sakakibara H."/>
            <person name="Demura T."/>
            <person name="Yamaguchi S."/>
            <person name="Yoneyama K."/>
            <person name="Manabe R.I."/>
            <person name="Nelson D.C."/>
            <person name="Schulman A.H."/>
            <person name="Timko M.P."/>
            <person name="dePamphilis C.W."/>
            <person name="Choi D."/>
            <person name="Shirasu K."/>
        </authorList>
    </citation>
    <scope>NUCLEOTIDE SEQUENCE [LARGE SCALE GENOMIC DNA]</scope>
    <source>
        <strain evidence="3">cv. UVA1</strain>
    </source>
</reference>
<name>A0A5A7R5C5_STRAF</name>
<evidence type="ECO:0000313" key="2">
    <source>
        <dbReference type="EMBL" id="GER52628.1"/>
    </source>
</evidence>
<protein>
    <submittedName>
        <fullName evidence="2">Phox-associated domain</fullName>
    </submittedName>
</protein>
<organism evidence="2 3">
    <name type="scientific">Striga asiatica</name>
    <name type="common">Asiatic witchweed</name>
    <name type="synonym">Buchnera asiatica</name>
    <dbReference type="NCBI Taxonomy" id="4170"/>
    <lineage>
        <taxon>Eukaryota</taxon>
        <taxon>Viridiplantae</taxon>
        <taxon>Streptophyta</taxon>
        <taxon>Embryophyta</taxon>
        <taxon>Tracheophyta</taxon>
        <taxon>Spermatophyta</taxon>
        <taxon>Magnoliopsida</taxon>
        <taxon>eudicotyledons</taxon>
        <taxon>Gunneridae</taxon>
        <taxon>Pentapetalae</taxon>
        <taxon>asterids</taxon>
        <taxon>lamiids</taxon>
        <taxon>Lamiales</taxon>
        <taxon>Orobanchaceae</taxon>
        <taxon>Buchnereae</taxon>
        <taxon>Striga</taxon>
    </lineage>
</organism>
<sequence length="105" mass="10821">MTTAGPETAACEAISEAVGAGHGGGEERDYELRRVVEEEHDDVASPDSEAGVEAGGQFPGGELNFRVGEGFSGGGVDEGRAGRVAVEVLEDVRVDGKVVRYGDGR</sequence>
<gene>
    <name evidence="2" type="ORF">STAS_30096</name>
</gene>
<proteinExistence type="predicted"/>
<evidence type="ECO:0000313" key="3">
    <source>
        <dbReference type="Proteomes" id="UP000325081"/>
    </source>
</evidence>
<accession>A0A5A7R5C5</accession>